<evidence type="ECO:0000313" key="1">
    <source>
        <dbReference type="EMBL" id="SDQ58850.1"/>
    </source>
</evidence>
<proteinExistence type="predicted"/>
<protein>
    <submittedName>
        <fullName evidence="1">Uncharacterized protein</fullName>
    </submittedName>
</protein>
<evidence type="ECO:0000313" key="2">
    <source>
        <dbReference type="Proteomes" id="UP000198848"/>
    </source>
</evidence>
<dbReference type="AlphaFoldDB" id="A0A1H1C480"/>
<keyword evidence="2" id="KW-1185">Reference proteome</keyword>
<dbReference type="Proteomes" id="UP000198848">
    <property type="component" value="Unassembled WGS sequence"/>
</dbReference>
<reference evidence="2" key="1">
    <citation type="submission" date="2016-10" db="EMBL/GenBank/DDBJ databases">
        <authorList>
            <person name="Varghese N."/>
            <person name="Submissions S."/>
        </authorList>
    </citation>
    <scope>NUCLEOTIDE SEQUENCE [LARGE SCALE GENOMIC DNA]</scope>
    <source>
        <strain evidence="2">DSM 24767</strain>
    </source>
</reference>
<dbReference type="EMBL" id="FNLC01000001">
    <property type="protein sequence ID" value="SDQ58850.1"/>
    <property type="molecule type" value="Genomic_DNA"/>
</dbReference>
<name>A0A1H1C480_NATTX</name>
<dbReference type="PROSITE" id="PS51257">
    <property type="entry name" value="PROKAR_LIPOPROTEIN"/>
    <property type="match status" value="1"/>
</dbReference>
<accession>A0A1H1C480</accession>
<dbReference type="OrthoDB" id="205665at2157"/>
<gene>
    <name evidence="1" type="ORF">SAMN04489842_1258</name>
</gene>
<sequence length="149" mass="17145">MVSRRKLLGGVATASLLSLSGCLANMDVVNYYKKADQLFQAAEVSREEGELEDAMFLYGESATYFESARELTENEHSERFCYEAREVARIHEEATEAMIEEHDPDDDETWDVPDDISEYVEPSDRRKLDEYEIRYSAALERRTRLPSSS</sequence>
<organism evidence="1 2">
    <name type="scientific">Natronobacterium texcoconense</name>
    <dbReference type="NCBI Taxonomy" id="1095778"/>
    <lineage>
        <taxon>Archaea</taxon>
        <taxon>Methanobacteriati</taxon>
        <taxon>Methanobacteriota</taxon>
        <taxon>Stenosarchaea group</taxon>
        <taxon>Halobacteria</taxon>
        <taxon>Halobacteriales</taxon>
        <taxon>Natrialbaceae</taxon>
        <taxon>Natronobacterium</taxon>
    </lineage>
</organism>
<dbReference type="RefSeq" id="WP_170830974.1">
    <property type="nucleotide sequence ID" value="NZ_FNLC01000001.1"/>
</dbReference>